<proteinExistence type="predicted"/>
<feature type="chain" id="PRO_5003622726" description="PEGA domain-containing protein" evidence="2">
    <location>
        <begin position="19"/>
        <end position="476"/>
    </location>
</feature>
<protein>
    <recommendedName>
        <fullName evidence="5">PEGA domain-containing protein</fullName>
    </recommendedName>
</protein>
<evidence type="ECO:0008006" key="5">
    <source>
        <dbReference type="Google" id="ProtNLM"/>
    </source>
</evidence>
<evidence type="ECO:0000256" key="2">
    <source>
        <dbReference type="SAM" id="SignalP"/>
    </source>
</evidence>
<feature type="region of interest" description="Disordered" evidence="1">
    <location>
        <begin position="277"/>
        <end position="305"/>
    </location>
</feature>
<evidence type="ECO:0000313" key="3">
    <source>
        <dbReference type="EMBL" id="AFG36353.1"/>
    </source>
</evidence>
<name>H9UFR0_SPIAZ</name>
<sequence>MRTLWVLALTFLVAAVPAAEVRTAIAPLHADDSSRSQSIAQHTTRTLEMILNQLDGYRLVRVAGADDDTAARTIAENDFLVYGRVQEEAAATVISLAVFSRAEQEVTSSFERRIESVFELFDAAEEAAIELMEALSGEVIRFGELALRNTGRPGSYEVLVDGRPLPQDQSRILTGEREIAIRQDRMLTSVTLHEQTVTVREGETISISFELPLLTPDERRVLLGIEEEITANWDDPAAADRVISLFERLEFLLADVSYSTDLAAQRDRYQELRSRFDQDRRARAATAPPEEPEAPEADTEPNRRTRIGAGLGVSVPIEIEEPDQPYNREYKSFTLRGRLTFDVFRFLGFQTDLVLGRNELDFIAEEIESRIYTYYSLELATLLRPQVRLWAVELFLNLGPAVAIGPVEWLAEETLPVETEDGLVFGFGLMAGPGVSVNFSERSALEMGLMIAGMITSNPEVDILRTEFYIGVSRRM</sequence>
<dbReference type="HOGENOM" id="CLU_573523_0_0_12"/>
<gene>
    <name evidence="3" type="ordered locus">Spiaf_0245</name>
</gene>
<dbReference type="KEGG" id="sfc:Spiaf_0245"/>
<keyword evidence="4" id="KW-1185">Reference proteome</keyword>
<dbReference type="Proteomes" id="UP000007383">
    <property type="component" value="Chromosome"/>
</dbReference>
<evidence type="ECO:0000313" key="4">
    <source>
        <dbReference type="Proteomes" id="UP000007383"/>
    </source>
</evidence>
<dbReference type="RefSeq" id="WP_014454351.1">
    <property type="nucleotide sequence ID" value="NC_017098.1"/>
</dbReference>
<feature type="compositionally biased region" description="Acidic residues" evidence="1">
    <location>
        <begin position="290"/>
        <end position="299"/>
    </location>
</feature>
<accession>H9UFR0</accession>
<dbReference type="STRING" id="889378.Spiaf_0245"/>
<keyword evidence="2" id="KW-0732">Signal</keyword>
<organism evidence="3 4">
    <name type="scientific">Spirochaeta africana (strain ATCC 700263 / DSM 8902 / Z-7692)</name>
    <dbReference type="NCBI Taxonomy" id="889378"/>
    <lineage>
        <taxon>Bacteria</taxon>
        <taxon>Pseudomonadati</taxon>
        <taxon>Spirochaetota</taxon>
        <taxon>Spirochaetia</taxon>
        <taxon>Spirochaetales</taxon>
        <taxon>Spirochaetaceae</taxon>
        <taxon>Spirochaeta</taxon>
    </lineage>
</organism>
<dbReference type="EMBL" id="CP003282">
    <property type="protein sequence ID" value="AFG36353.1"/>
    <property type="molecule type" value="Genomic_DNA"/>
</dbReference>
<dbReference type="PATRIC" id="fig|889378.3.peg.247"/>
<dbReference type="AlphaFoldDB" id="H9UFR0"/>
<feature type="signal peptide" evidence="2">
    <location>
        <begin position="1"/>
        <end position="18"/>
    </location>
</feature>
<evidence type="ECO:0000256" key="1">
    <source>
        <dbReference type="SAM" id="MobiDB-lite"/>
    </source>
</evidence>
<reference evidence="4" key="1">
    <citation type="journal article" date="2013" name="Stand. Genomic Sci.">
        <title>Complete genome sequence of the halophilic bacterium Spirochaeta africana type strain (Z-7692(T)) from the alkaline Lake Magadi in the East African Rift.</title>
        <authorList>
            <person name="Liolos K."/>
            <person name="Abt B."/>
            <person name="Scheuner C."/>
            <person name="Teshima H."/>
            <person name="Held B."/>
            <person name="Lapidus A."/>
            <person name="Nolan M."/>
            <person name="Lucas S."/>
            <person name="Deshpande S."/>
            <person name="Cheng J.F."/>
            <person name="Tapia R."/>
            <person name="Goodwin L.A."/>
            <person name="Pitluck S."/>
            <person name="Pagani I."/>
            <person name="Ivanova N."/>
            <person name="Mavromatis K."/>
            <person name="Mikhailova N."/>
            <person name="Huntemann M."/>
            <person name="Pati A."/>
            <person name="Chen A."/>
            <person name="Palaniappan K."/>
            <person name="Land M."/>
            <person name="Rohde M."/>
            <person name="Tindall B.J."/>
            <person name="Detter J.C."/>
            <person name="Goker M."/>
            <person name="Bristow J."/>
            <person name="Eisen J.A."/>
            <person name="Markowitz V."/>
            <person name="Hugenholtz P."/>
            <person name="Woyke T."/>
            <person name="Klenk H.P."/>
            <person name="Kyrpides N.C."/>
        </authorList>
    </citation>
    <scope>NUCLEOTIDE SEQUENCE</scope>
    <source>
        <strain evidence="4">ATCC 700263 / DSM 8902 / Z-7692</strain>
    </source>
</reference>